<dbReference type="EMBL" id="JAUESC010000388">
    <property type="protein sequence ID" value="KAK0571312.1"/>
    <property type="molecule type" value="Genomic_DNA"/>
</dbReference>
<evidence type="ECO:0000313" key="2">
    <source>
        <dbReference type="EMBL" id="KAK0571312.1"/>
    </source>
</evidence>
<dbReference type="InterPro" id="IPR001563">
    <property type="entry name" value="Peptidase_S10"/>
</dbReference>
<reference evidence="2" key="1">
    <citation type="journal article" date="2022" name="Plant J.">
        <title>Strategies of tolerance reflected in two North American maple genomes.</title>
        <authorList>
            <person name="McEvoy S.L."/>
            <person name="Sezen U.U."/>
            <person name="Trouern-Trend A."/>
            <person name="McMahon S.M."/>
            <person name="Schaberg P.G."/>
            <person name="Yang J."/>
            <person name="Wegrzyn J.L."/>
            <person name="Swenson N.G."/>
        </authorList>
    </citation>
    <scope>NUCLEOTIDE SEQUENCE</scope>
    <source>
        <strain evidence="2">NS2018</strain>
    </source>
</reference>
<evidence type="ECO:0000256" key="1">
    <source>
        <dbReference type="ARBA" id="ARBA00009431"/>
    </source>
</evidence>
<proteinExistence type="inferred from homology"/>
<dbReference type="Gene3D" id="3.40.50.1820">
    <property type="entry name" value="alpha/beta hydrolase"/>
    <property type="match status" value="1"/>
</dbReference>
<protein>
    <submittedName>
        <fullName evidence="2">Uncharacterized protein</fullName>
    </submittedName>
</protein>
<organism evidence="2 3">
    <name type="scientific">Acer saccharum</name>
    <name type="common">Sugar maple</name>
    <dbReference type="NCBI Taxonomy" id="4024"/>
    <lineage>
        <taxon>Eukaryota</taxon>
        <taxon>Viridiplantae</taxon>
        <taxon>Streptophyta</taxon>
        <taxon>Embryophyta</taxon>
        <taxon>Tracheophyta</taxon>
        <taxon>Spermatophyta</taxon>
        <taxon>Magnoliopsida</taxon>
        <taxon>eudicotyledons</taxon>
        <taxon>Gunneridae</taxon>
        <taxon>Pentapetalae</taxon>
        <taxon>rosids</taxon>
        <taxon>malvids</taxon>
        <taxon>Sapindales</taxon>
        <taxon>Sapindaceae</taxon>
        <taxon>Hippocastanoideae</taxon>
        <taxon>Acereae</taxon>
        <taxon>Acer</taxon>
    </lineage>
</organism>
<dbReference type="PANTHER" id="PTHR11802:SF413">
    <property type="entry name" value="PEPTIDASE S10, SERINE CARBOXYPEPTIDASE, ALPHA_BETA HYDROLASE-RELATED"/>
    <property type="match status" value="1"/>
</dbReference>
<dbReference type="InterPro" id="IPR029058">
    <property type="entry name" value="AB_hydrolase_fold"/>
</dbReference>
<gene>
    <name evidence="2" type="ORF">LWI29_013993</name>
</gene>
<dbReference type="GO" id="GO:0004185">
    <property type="term" value="F:serine-type carboxypeptidase activity"/>
    <property type="evidence" value="ECO:0007669"/>
    <property type="project" value="InterPro"/>
</dbReference>
<dbReference type="SUPFAM" id="SSF53474">
    <property type="entry name" value="alpha/beta-Hydrolases"/>
    <property type="match status" value="1"/>
</dbReference>
<comment type="similarity">
    <text evidence="1">Belongs to the peptidase S10 family.</text>
</comment>
<name>A0AA39RDN1_ACESA</name>
<sequence length="205" mass="23280">MIVSVVLYNSKTCSIVVLQSLKEYCGGDYVNINASNTECVTAMNIYNEMVLQINVLNILEPNCKLAKPRKIEGRRSLADLDPIDIPLTELKNGSAYWCREYNHALSGIWANDRRVRDALQVRENTTGVWKRCNATLAYSKNVLSSVPFHLNLTKTSLWALIYSGDHDFSVPNIGTENWIHLLNLTTNEYWRPWFVDGQVSGYVCS</sequence>
<dbReference type="PANTHER" id="PTHR11802">
    <property type="entry name" value="SERINE PROTEASE FAMILY S10 SERINE CARBOXYPEPTIDASE"/>
    <property type="match status" value="1"/>
</dbReference>
<dbReference type="Pfam" id="PF00450">
    <property type="entry name" value="Peptidase_S10"/>
    <property type="match status" value="1"/>
</dbReference>
<accession>A0AA39RDN1</accession>
<dbReference type="AlphaFoldDB" id="A0AA39RDN1"/>
<evidence type="ECO:0000313" key="3">
    <source>
        <dbReference type="Proteomes" id="UP001168877"/>
    </source>
</evidence>
<keyword evidence="3" id="KW-1185">Reference proteome</keyword>
<reference evidence="2" key="2">
    <citation type="submission" date="2023-06" db="EMBL/GenBank/DDBJ databases">
        <authorList>
            <person name="Swenson N.G."/>
            <person name="Wegrzyn J.L."/>
            <person name="Mcevoy S.L."/>
        </authorList>
    </citation>
    <scope>NUCLEOTIDE SEQUENCE</scope>
    <source>
        <strain evidence="2">NS2018</strain>
        <tissue evidence="2">Leaf</tissue>
    </source>
</reference>
<dbReference type="GO" id="GO:0006508">
    <property type="term" value="P:proteolysis"/>
    <property type="evidence" value="ECO:0007669"/>
    <property type="project" value="InterPro"/>
</dbReference>
<dbReference type="Proteomes" id="UP001168877">
    <property type="component" value="Unassembled WGS sequence"/>
</dbReference>
<comment type="caution">
    <text evidence="2">The sequence shown here is derived from an EMBL/GenBank/DDBJ whole genome shotgun (WGS) entry which is preliminary data.</text>
</comment>
<dbReference type="GO" id="GO:0016747">
    <property type="term" value="F:acyltransferase activity, transferring groups other than amino-acyl groups"/>
    <property type="evidence" value="ECO:0007669"/>
    <property type="project" value="TreeGrafter"/>
</dbReference>
<dbReference type="GO" id="GO:0019748">
    <property type="term" value="P:secondary metabolic process"/>
    <property type="evidence" value="ECO:0007669"/>
    <property type="project" value="TreeGrafter"/>
</dbReference>